<dbReference type="EMBL" id="CP045143">
    <property type="protein sequence ID" value="QFR24093.1"/>
    <property type="molecule type" value="Genomic_DNA"/>
</dbReference>
<evidence type="ECO:0000313" key="2">
    <source>
        <dbReference type="Proteomes" id="UP000326779"/>
    </source>
</evidence>
<reference evidence="1 2" key="1">
    <citation type="submission" date="2019-10" db="EMBL/GenBank/DDBJ databases">
        <title>The completed genome of Lactobacillus harbinensis M1.</title>
        <authorList>
            <person name="Zheng Y."/>
        </authorList>
    </citation>
    <scope>NUCLEOTIDE SEQUENCE [LARGE SCALE GENOMIC DNA]</scope>
    <source>
        <strain evidence="1 2">M1</strain>
    </source>
</reference>
<dbReference type="AlphaFoldDB" id="A0A5P8M6I9"/>
<proteinExistence type="predicted"/>
<dbReference type="Proteomes" id="UP000326779">
    <property type="component" value="Chromosome"/>
</dbReference>
<accession>A0A5P8M6I9</accession>
<evidence type="ECO:0000313" key="1">
    <source>
        <dbReference type="EMBL" id="QFR24093.1"/>
    </source>
</evidence>
<dbReference type="KEGG" id="lhb:D1010_12255"/>
<protein>
    <submittedName>
        <fullName evidence="1">Nitrogenase subunit molybdenum-iron protein alpha</fullName>
    </submittedName>
</protein>
<organism evidence="1 2">
    <name type="scientific">Schleiferilactobacillus harbinensis</name>
    <dbReference type="NCBI Taxonomy" id="304207"/>
    <lineage>
        <taxon>Bacteria</taxon>
        <taxon>Bacillati</taxon>
        <taxon>Bacillota</taxon>
        <taxon>Bacilli</taxon>
        <taxon>Lactobacillales</taxon>
        <taxon>Lactobacillaceae</taxon>
        <taxon>Schleiferilactobacillus</taxon>
    </lineage>
</organism>
<dbReference type="RefSeq" id="WP_152261102.1">
    <property type="nucleotide sequence ID" value="NZ_CP045143.1"/>
</dbReference>
<gene>
    <name evidence="1" type="ORF">D1010_12255</name>
</gene>
<sequence length="86" mass="9958">MSAIDKFLAFLNKGLGGNPGYFHFSTDLEDYVARYYDDMAAENRKFADYVSDVIPDVTEPMEPGMDPTEFYKQLRRIRDTASQYLK</sequence>
<name>A0A5P8M6I9_9LACO</name>